<evidence type="ECO:0000313" key="1">
    <source>
        <dbReference type="EMBL" id="KAG6387697.1"/>
    </source>
</evidence>
<proteinExistence type="predicted"/>
<gene>
    <name evidence="1" type="ORF">SASPL_152889</name>
</gene>
<organism evidence="1">
    <name type="scientific">Salvia splendens</name>
    <name type="common">Scarlet sage</name>
    <dbReference type="NCBI Taxonomy" id="180675"/>
    <lineage>
        <taxon>Eukaryota</taxon>
        <taxon>Viridiplantae</taxon>
        <taxon>Streptophyta</taxon>
        <taxon>Embryophyta</taxon>
        <taxon>Tracheophyta</taxon>
        <taxon>Spermatophyta</taxon>
        <taxon>Magnoliopsida</taxon>
        <taxon>eudicotyledons</taxon>
        <taxon>Gunneridae</taxon>
        <taxon>Pentapetalae</taxon>
        <taxon>asterids</taxon>
        <taxon>lamiids</taxon>
        <taxon>Lamiales</taxon>
        <taxon>Lamiaceae</taxon>
        <taxon>Nepetoideae</taxon>
        <taxon>Mentheae</taxon>
        <taxon>Salviinae</taxon>
        <taxon>Salvia</taxon>
        <taxon>Salvia subgen. Calosphace</taxon>
        <taxon>core Calosphace</taxon>
    </lineage>
</organism>
<protein>
    <submittedName>
        <fullName evidence="1">Uncharacterized protein</fullName>
    </submittedName>
</protein>
<dbReference type="EMBL" id="PNBA02000021">
    <property type="protein sequence ID" value="KAG6387697.1"/>
    <property type="molecule type" value="Genomic_DNA"/>
</dbReference>
<reference evidence="1" key="2">
    <citation type="submission" date="2020-08" db="EMBL/GenBank/DDBJ databases">
        <title>Plant Genome Project.</title>
        <authorList>
            <person name="Zhang R.-G."/>
        </authorList>
    </citation>
    <scope>NUCLEOTIDE SEQUENCE</scope>
    <source>
        <strain evidence="1">Huo1</strain>
        <tissue evidence="1">Leaf</tissue>
    </source>
</reference>
<reference evidence="1" key="1">
    <citation type="submission" date="2018-01" db="EMBL/GenBank/DDBJ databases">
        <authorList>
            <person name="Mao J.F."/>
        </authorList>
    </citation>
    <scope>NUCLEOTIDE SEQUENCE</scope>
    <source>
        <strain evidence="1">Huo1</strain>
        <tissue evidence="1">Leaf</tissue>
    </source>
</reference>
<keyword evidence="2" id="KW-1185">Reference proteome</keyword>
<dbReference type="AlphaFoldDB" id="A0A8X8W3U5"/>
<evidence type="ECO:0000313" key="2">
    <source>
        <dbReference type="Proteomes" id="UP000298416"/>
    </source>
</evidence>
<comment type="caution">
    <text evidence="1">The sequence shown here is derived from an EMBL/GenBank/DDBJ whole genome shotgun (WGS) entry which is preliminary data.</text>
</comment>
<name>A0A8X8W3U5_SALSN</name>
<accession>A0A8X8W3U5</accession>
<sequence length="133" mass="15325">MDDSNKKWSARKPPLPVDRLRSHEFMVNSMVRALLLQIEEEHKLKGKWCHNYTKALALYVITKLLSGRPSKKKRKKKPWPDTSFANLSVLHCMARSFVLVVKCALKVEGQWSNEYNEVVIQVEDDSTPESALS</sequence>
<dbReference type="Proteomes" id="UP000298416">
    <property type="component" value="Unassembled WGS sequence"/>
</dbReference>